<keyword evidence="4" id="KW-1185">Reference proteome</keyword>
<keyword evidence="1" id="KW-0472">Membrane</keyword>
<feature type="region of interest" description="Disordered" evidence="2">
    <location>
        <begin position="82"/>
        <end position="105"/>
    </location>
</feature>
<dbReference type="Proteomes" id="UP001056336">
    <property type="component" value="Chromosome"/>
</dbReference>
<evidence type="ECO:0000256" key="2">
    <source>
        <dbReference type="SAM" id="MobiDB-lite"/>
    </source>
</evidence>
<dbReference type="PANTHER" id="PTHR33383:SF1">
    <property type="entry name" value="MEMBRANE PROTEIN INSERTION EFFICIENCY FACTOR-RELATED"/>
    <property type="match status" value="1"/>
</dbReference>
<accession>A0ABY4QZB6</accession>
<sequence length="105" mass="11519">MNGDEAARLPRREPRPGVRLALALISAYQIGWSSKRPGACRYLPSCSEYTAEAIARFGVIRGAWWGLRRIGRCHPWHSGGYDPVPGGTEIPDGSSQKRTLLEQAG</sequence>
<dbReference type="SMART" id="SM01234">
    <property type="entry name" value="Haemolytic"/>
    <property type="match status" value="1"/>
</dbReference>
<comment type="similarity">
    <text evidence="1">Belongs to the UPF0161 family.</text>
</comment>
<protein>
    <recommendedName>
        <fullName evidence="1">Putative membrane protein insertion efficiency factor</fullName>
    </recommendedName>
</protein>
<organism evidence="3 4">
    <name type="scientific">Jatrophihabitans telluris</name>
    <dbReference type="NCBI Taxonomy" id="2038343"/>
    <lineage>
        <taxon>Bacteria</taxon>
        <taxon>Bacillati</taxon>
        <taxon>Actinomycetota</taxon>
        <taxon>Actinomycetes</taxon>
        <taxon>Jatrophihabitantales</taxon>
        <taxon>Jatrophihabitantaceae</taxon>
        <taxon>Jatrophihabitans</taxon>
    </lineage>
</organism>
<evidence type="ECO:0000256" key="1">
    <source>
        <dbReference type="HAMAP-Rule" id="MF_00386"/>
    </source>
</evidence>
<dbReference type="PANTHER" id="PTHR33383">
    <property type="entry name" value="MEMBRANE PROTEIN INSERTION EFFICIENCY FACTOR-RELATED"/>
    <property type="match status" value="1"/>
</dbReference>
<keyword evidence="1" id="KW-1003">Cell membrane</keyword>
<name>A0ABY4QZB6_9ACTN</name>
<evidence type="ECO:0000313" key="3">
    <source>
        <dbReference type="EMBL" id="UQX88552.1"/>
    </source>
</evidence>
<proteinExistence type="inferred from homology"/>
<dbReference type="EMBL" id="CP097332">
    <property type="protein sequence ID" value="UQX88552.1"/>
    <property type="molecule type" value="Genomic_DNA"/>
</dbReference>
<gene>
    <name evidence="3" type="primary">yidD</name>
    <name evidence="3" type="ORF">M6D93_00770</name>
</gene>
<comment type="subcellular location">
    <subcellularLocation>
        <location evidence="1">Cell membrane</location>
        <topology evidence="1">Peripheral membrane protein</topology>
        <orientation evidence="1">Cytoplasmic side</orientation>
    </subcellularLocation>
</comment>
<dbReference type="NCBIfam" id="TIGR00278">
    <property type="entry name" value="membrane protein insertion efficiency factor YidD"/>
    <property type="match status" value="1"/>
</dbReference>
<dbReference type="InterPro" id="IPR002696">
    <property type="entry name" value="Membr_insert_effic_factor_YidD"/>
</dbReference>
<reference evidence="3" key="2">
    <citation type="submission" date="2022-05" db="EMBL/GenBank/DDBJ databases">
        <authorList>
            <person name="Kim J.-S."/>
            <person name="Lee K."/>
            <person name="Suh M."/>
            <person name="Eom M."/>
            <person name="Kim J.-S."/>
            <person name="Kim D.-S."/>
            <person name="Ko S.-H."/>
            <person name="Shin Y."/>
            <person name="Lee J.-S."/>
        </authorList>
    </citation>
    <scope>NUCLEOTIDE SEQUENCE</scope>
    <source>
        <strain evidence="3">N237</strain>
    </source>
</reference>
<comment type="function">
    <text evidence="1">Could be involved in insertion of integral membrane proteins into the membrane.</text>
</comment>
<dbReference type="HAMAP" id="MF_00386">
    <property type="entry name" value="UPF0161_YidD"/>
    <property type="match status" value="1"/>
</dbReference>
<dbReference type="RefSeq" id="WP_283818620.1">
    <property type="nucleotide sequence ID" value="NZ_CP097332.1"/>
</dbReference>
<reference evidence="3" key="1">
    <citation type="journal article" date="2018" name="Int. J. Syst. Evol. Microbiol.">
        <title>Jatrophihabitans telluris sp. nov., isolated from sediment soil of lava forest wetlands and the emended description of the genus Jatrophihabitans.</title>
        <authorList>
            <person name="Lee K.C."/>
            <person name="Suh M.K."/>
            <person name="Eom M.K."/>
            <person name="Kim K.K."/>
            <person name="Kim J.S."/>
            <person name="Kim D.S."/>
            <person name="Ko S.H."/>
            <person name="Shin Y.K."/>
            <person name="Lee J.S."/>
        </authorList>
    </citation>
    <scope>NUCLEOTIDE SEQUENCE</scope>
    <source>
        <strain evidence="3">N237</strain>
    </source>
</reference>
<evidence type="ECO:0000313" key="4">
    <source>
        <dbReference type="Proteomes" id="UP001056336"/>
    </source>
</evidence>
<dbReference type="Pfam" id="PF01809">
    <property type="entry name" value="YidD"/>
    <property type="match status" value="1"/>
</dbReference>